<keyword evidence="2" id="KW-1133">Transmembrane helix</keyword>
<organism evidence="3 4">
    <name type="scientific">Rhizoctonia solani</name>
    <dbReference type="NCBI Taxonomy" id="456999"/>
    <lineage>
        <taxon>Eukaryota</taxon>
        <taxon>Fungi</taxon>
        <taxon>Dikarya</taxon>
        <taxon>Basidiomycota</taxon>
        <taxon>Agaricomycotina</taxon>
        <taxon>Agaricomycetes</taxon>
        <taxon>Cantharellales</taxon>
        <taxon>Ceratobasidiaceae</taxon>
        <taxon>Rhizoctonia</taxon>
    </lineage>
</organism>
<name>A0A8H7HNG8_9AGAM</name>
<feature type="region of interest" description="Disordered" evidence="1">
    <location>
        <begin position="137"/>
        <end position="168"/>
    </location>
</feature>
<feature type="compositionally biased region" description="Basic and acidic residues" evidence="1">
    <location>
        <begin position="855"/>
        <end position="872"/>
    </location>
</feature>
<proteinExistence type="predicted"/>
<feature type="compositionally biased region" description="Low complexity" evidence="1">
    <location>
        <begin position="12"/>
        <end position="68"/>
    </location>
</feature>
<dbReference type="EMBL" id="JACYCD010000458">
    <property type="protein sequence ID" value="KAF8693996.1"/>
    <property type="molecule type" value="Genomic_DNA"/>
</dbReference>
<feature type="region of interest" description="Disordered" evidence="1">
    <location>
        <begin position="476"/>
        <end position="514"/>
    </location>
</feature>
<feature type="region of interest" description="Disordered" evidence="1">
    <location>
        <begin position="677"/>
        <end position="885"/>
    </location>
</feature>
<dbReference type="OrthoDB" id="3230159at2759"/>
<feature type="compositionally biased region" description="Polar residues" evidence="1">
    <location>
        <begin position="785"/>
        <end position="819"/>
    </location>
</feature>
<feature type="region of interest" description="Disordered" evidence="1">
    <location>
        <begin position="1"/>
        <end position="124"/>
    </location>
</feature>
<feature type="compositionally biased region" description="Low complexity" evidence="1">
    <location>
        <begin position="476"/>
        <end position="499"/>
    </location>
</feature>
<keyword evidence="2" id="KW-0812">Transmembrane</keyword>
<feature type="region of interest" description="Disordered" evidence="1">
    <location>
        <begin position="608"/>
        <end position="637"/>
    </location>
</feature>
<accession>A0A8H7HNG8</accession>
<feature type="compositionally biased region" description="Low complexity" evidence="1">
    <location>
        <begin position="832"/>
        <end position="846"/>
    </location>
</feature>
<comment type="caution">
    <text evidence="3">The sequence shown here is derived from an EMBL/GenBank/DDBJ whole genome shotgun (WGS) entry which is preliminary data.</text>
</comment>
<feature type="non-terminal residue" evidence="3">
    <location>
        <position position="885"/>
    </location>
</feature>
<evidence type="ECO:0000313" key="3">
    <source>
        <dbReference type="EMBL" id="KAF8693996.1"/>
    </source>
</evidence>
<dbReference type="Proteomes" id="UP000602905">
    <property type="component" value="Unassembled WGS sequence"/>
</dbReference>
<reference evidence="3" key="1">
    <citation type="submission" date="2020-09" db="EMBL/GenBank/DDBJ databases">
        <title>Comparative genome analyses of four rice-infecting Rhizoctonia solani isolates reveal extensive enrichment of homogalacturonan modification genes.</title>
        <authorList>
            <person name="Lee D.-Y."/>
            <person name="Jeon J."/>
            <person name="Kim K.-T."/>
            <person name="Cheong K."/>
            <person name="Song H."/>
            <person name="Choi G."/>
            <person name="Ko J."/>
            <person name="Opiyo S.O."/>
            <person name="Zuo S."/>
            <person name="Madhav S."/>
            <person name="Lee Y.-H."/>
            <person name="Wang G.-L."/>
        </authorList>
    </citation>
    <scope>NUCLEOTIDE SEQUENCE</scope>
    <source>
        <strain evidence="3">AG1-IA WGL</strain>
    </source>
</reference>
<protein>
    <submittedName>
        <fullName evidence="3">Uncharacterized protein</fullName>
    </submittedName>
</protein>
<evidence type="ECO:0000256" key="2">
    <source>
        <dbReference type="SAM" id="Phobius"/>
    </source>
</evidence>
<feature type="compositionally biased region" description="Polar residues" evidence="1">
    <location>
        <begin position="608"/>
        <end position="622"/>
    </location>
</feature>
<evidence type="ECO:0000313" key="4">
    <source>
        <dbReference type="Proteomes" id="UP000602905"/>
    </source>
</evidence>
<feature type="compositionally biased region" description="Polar residues" evidence="1">
    <location>
        <begin position="141"/>
        <end position="155"/>
    </location>
</feature>
<sequence>MVSLTLTVGPDLALTSQPTSTTLPTVPSRTASPSVTTSVSALTSIDSGSSLSTTPTSTTQFTPTQNLTDPTNTTSRTISSATPWTSSSLSRSLTSSSDLGTAPTSSSSSTHGSITSQQHGVSAETDTTSLAAISSHELPLTSHSSQSVTLTTTNDPVPTPTAAPGTTENYNHRLVINLGDCAGFTTPRLSLIAGEMSDLVPIGDGRFEIGLKADPQNSVFGLIVSLKDDGVPCTAIDIGFGATSELIMNVLMAGDYSKDMYPFSIWLEDGTVWNAQPASSPEAMYNCWGWTDAECPYAIKHGGTSGASWTLSSNNISGDMYIGFCPSNGPAWSSIPSNSEPDSHEWGNESTYVVLPSQMAIPTSTFIKPIGPSALSVPTPTTEPLRDQPSDCATFSTYIVQEGTTTVRSTFVTPAPDTTRYEGTKVIIDATTAVPETTIITTGGLSAINPSTAIVLDSTTTSRKTTFLTTPTPVTVSSTVQTTSPQSSSFQSEWSSSPTRTRIRDPTETSSTESRTVISTLAPTLVPTYSYITDGLGSTMSTSSYDLTVSAAPTTTPAPTEFIISSWTTWMTINGSTVPAIAGEVGVLTTVSMTYLLESGSIIPVSELSTRSVKSSQTSDPSPTLAVSADNDQTKQNQGGKIAGAVVGTLVGLVLGSLVVWYVCYRRRRRQMRDNFARGDPSWVAPRHEAGSGGGSRLLVDLDEGPRMSSSYIQPWVPPRPVVPPPRKGGQLEMESAPGAYGVSVLSGSSREPELLSNEGGSSSHGSTDQHQVPTATATRIGKPSTRSESTLEPNAMVSQRPVSSSHISTSLASPSMSLLPTPFQDEPPSERTPTSPPSRATPISRQEALPTRAEPSRRRQLHDEEQGRHDVIPPLYNEAWNTAQ</sequence>
<feature type="compositionally biased region" description="Polar residues" evidence="1">
    <location>
        <begin position="759"/>
        <end position="778"/>
    </location>
</feature>
<feature type="compositionally biased region" description="Low complexity" evidence="1">
    <location>
        <begin position="77"/>
        <end position="116"/>
    </location>
</feature>
<gene>
    <name evidence="3" type="ORF">RHS03_08254</name>
</gene>
<dbReference type="AlphaFoldDB" id="A0A8H7HNG8"/>
<keyword evidence="2" id="KW-0472">Membrane</keyword>
<feature type="transmembrane region" description="Helical" evidence="2">
    <location>
        <begin position="642"/>
        <end position="664"/>
    </location>
</feature>
<feature type="compositionally biased region" description="Pro residues" evidence="1">
    <location>
        <begin position="716"/>
        <end position="727"/>
    </location>
</feature>
<evidence type="ECO:0000256" key="1">
    <source>
        <dbReference type="SAM" id="MobiDB-lite"/>
    </source>
</evidence>